<dbReference type="InterPro" id="IPR027267">
    <property type="entry name" value="AH/BAR_dom_sf"/>
</dbReference>
<dbReference type="WBParaSite" id="ECPE_0001008101-mRNA-1">
    <property type="protein sequence ID" value="ECPE_0001008101-mRNA-1"/>
    <property type="gene ID" value="ECPE_0001008101"/>
</dbReference>
<reference evidence="1 2" key="2">
    <citation type="submission" date="2018-11" db="EMBL/GenBank/DDBJ databases">
        <authorList>
            <consortium name="Pathogen Informatics"/>
        </authorList>
    </citation>
    <scope>NUCLEOTIDE SEQUENCE [LARGE SCALE GENOMIC DNA]</scope>
    <source>
        <strain evidence="1 2">Egypt</strain>
    </source>
</reference>
<sequence>MFGAGLSREANALENTNKICDQAFQNYMKLSKKSPYRGIHSALSELAVARRDFEREACVHYGHLNEAGYLREIAPMLSISLLLDSQTQHVQALNQVFGGTLATYLTAAQAGLRRRVQTQEDNALLFRSHVNNLEFEPLSKFCPEPRLLDSDLNAELSIQSPTPPNFSPKPVGCYCAHERPYYHAGLKSTVSLSPAISCPSSMARCLGASLLIDLNQKGVYAEVADCDDRRNVFQIVSPTEHNAVEKSAQMRIEPLDFLTTIGAAHMKIVTGSRMPDFSKRWSSRSTRGNAAYDTVCSGQKTGVAFGRSSNDAWAQLQRPRATWRDISVLSELDNTELHTELMGTSSSPNGSSQSIPIRLRWVCVTKQSPTIDFSLKMTVQATLPSSCRDPPQTLVAVSVVGWRVGRPKNCRRRREMMVMSDTVSIWRRTGWFLMYTDKSSMGGCVYFERDE</sequence>
<evidence type="ECO:0000313" key="3">
    <source>
        <dbReference type="WBParaSite" id="ECPE_0001008101-mRNA-1"/>
    </source>
</evidence>
<name>A0A183ASW4_9TREM</name>
<dbReference type="Gene3D" id="1.20.1270.60">
    <property type="entry name" value="Arfaptin homology (AH) domain/BAR domain"/>
    <property type="match status" value="1"/>
</dbReference>
<organism evidence="3">
    <name type="scientific">Echinostoma caproni</name>
    <dbReference type="NCBI Taxonomy" id="27848"/>
    <lineage>
        <taxon>Eukaryota</taxon>
        <taxon>Metazoa</taxon>
        <taxon>Spiralia</taxon>
        <taxon>Lophotrochozoa</taxon>
        <taxon>Platyhelminthes</taxon>
        <taxon>Trematoda</taxon>
        <taxon>Digenea</taxon>
        <taxon>Plagiorchiida</taxon>
        <taxon>Echinostomata</taxon>
        <taxon>Echinostomatoidea</taxon>
        <taxon>Echinostomatidae</taxon>
        <taxon>Echinostoma</taxon>
    </lineage>
</organism>
<evidence type="ECO:0000313" key="1">
    <source>
        <dbReference type="EMBL" id="VDP86399.1"/>
    </source>
</evidence>
<gene>
    <name evidence="1" type="ORF">ECPE_LOCUS10049</name>
</gene>
<dbReference type="EMBL" id="UZAN01048406">
    <property type="protein sequence ID" value="VDP86399.1"/>
    <property type="molecule type" value="Genomic_DNA"/>
</dbReference>
<proteinExistence type="predicted"/>
<keyword evidence="2" id="KW-1185">Reference proteome</keyword>
<evidence type="ECO:0000313" key="2">
    <source>
        <dbReference type="Proteomes" id="UP000272942"/>
    </source>
</evidence>
<reference evidence="3" key="1">
    <citation type="submission" date="2016-06" db="UniProtKB">
        <authorList>
            <consortium name="WormBaseParasite"/>
        </authorList>
    </citation>
    <scope>IDENTIFICATION</scope>
</reference>
<dbReference type="OrthoDB" id="6250292at2759"/>
<protein>
    <submittedName>
        <fullName evidence="3">BAR domain-containing protein</fullName>
    </submittedName>
</protein>
<accession>A0A183ASW4</accession>
<dbReference type="AlphaFoldDB" id="A0A183ASW4"/>
<dbReference type="Proteomes" id="UP000272942">
    <property type="component" value="Unassembled WGS sequence"/>
</dbReference>